<protein>
    <submittedName>
        <fullName evidence="1">Uncharacterized protein</fullName>
    </submittedName>
</protein>
<evidence type="ECO:0000313" key="1">
    <source>
        <dbReference type="EMBL" id="KAI9563069.1"/>
    </source>
</evidence>
<dbReference type="EMBL" id="WJBH02000002">
    <property type="protein sequence ID" value="KAI9563069.1"/>
    <property type="molecule type" value="Genomic_DNA"/>
</dbReference>
<reference evidence="1 2" key="1">
    <citation type="submission" date="2022-05" db="EMBL/GenBank/DDBJ databases">
        <title>A multi-omics perspective on studying reproductive biology in Daphnia sinensis.</title>
        <authorList>
            <person name="Jia J."/>
        </authorList>
    </citation>
    <scope>NUCLEOTIDE SEQUENCE [LARGE SCALE GENOMIC DNA]</scope>
    <source>
        <strain evidence="1 2">WSL</strain>
    </source>
</reference>
<comment type="caution">
    <text evidence="1">The sequence shown here is derived from an EMBL/GenBank/DDBJ whole genome shotgun (WGS) entry which is preliminary data.</text>
</comment>
<dbReference type="AlphaFoldDB" id="A0AAD5Q0G0"/>
<proteinExistence type="predicted"/>
<evidence type="ECO:0000313" key="2">
    <source>
        <dbReference type="Proteomes" id="UP000820818"/>
    </source>
</evidence>
<gene>
    <name evidence="1" type="ORF">GHT06_010526</name>
</gene>
<organism evidence="1 2">
    <name type="scientific">Daphnia sinensis</name>
    <dbReference type="NCBI Taxonomy" id="1820382"/>
    <lineage>
        <taxon>Eukaryota</taxon>
        <taxon>Metazoa</taxon>
        <taxon>Ecdysozoa</taxon>
        <taxon>Arthropoda</taxon>
        <taxon>Crustacea</taxon>
        <taxon>Branchiopoda</taxon>
        <taxon>Diplostraca</taxon>
        <taxon>Cladocera</taxon>
        <taxon>Anomopoda</taxon>
        <taxon>Daphniidae</taxon>
        <taxon>Daphnia</taxon>
        <taxon>Daphnia similis group</taxon>
    </lineage>
</organism>
<dbReference type="Proteomes" id="UP000820818">
    <property type="component" value="Linkage Group LG2"/>
</dbReference>
<sequence>MWDDLRVILKKEFPDHLAGQTLLYPIAICLKLEQVGVNFIQKLKVLTGELRNGSERGVLE</sequence>
<accession>A0AAD5Q0G0</accession>
<keyword evidence="2" id="KW-1185">Reference proteome</keyword>
<name>A0AAD5Q0G0_9CRUS</name>